<dbReference type="STRING" id="512565.AMIS_38210"/>
<dbReference type="Proteomes" id="UP000007882">
    <property type="component" value="Chromosome"/>
</dbReference>
<dbReference type="PATRIC" id="fig|512565.3.peg.3814"/>
<gene>
    <name evidence="1" type="ordered locus">AMIS_38210</name>
</gene>
<dbReference type="KEGG" id="ams:AMIS_38210"/>
<name>I0H7Q4_ACTM4</name>
<dbReference type="eggNOG" id="COG3593">
    <property type="taxonomic scope" value="Bacteria"/>
</dbReference>
<keyword evidence="2" id="KW-1185">Reference proteome</keyword>
<dbReference type="EMBL" id="AP012319">
    <property type="protein sequence ID" value="BAL89041.1"/>
    <property type="molecule type" value="Genomic_DNA"/>
</dbReference>
<evidence type="ECO:0000313" key="2">
    <source>
        <dbReference type="Proteomes" id="UP000007882"/>
    </source>
</evidence>
<accession>I0H7Q4</accession>
<evidence type="ECO:0008006" key="3">
    <source>
        <dbReference type="Google" id="ProtNLM"/>
    </source>
</evidence>
<dbReference type="HOGENOM" id="CLU_848967_0_0_11"/>
<evidence type="ECO:0000313" key="1">
    <source>
        <dbReference type="EMBL" id="BAL89041.1"/>
    </source>
</evidence>
<proteinExistence type="predicted"/>
<reference evidence="1 2" key="1">
    <citation type="submission" date="2012-02" db="EMBL/GenBank/DDBJ databases">
        <title>Complete genome sequence of Actinoplanes missouriensis 431 (= NBRC 102363).</title>
        <authorList>
            <person name="Ohnishi Y."/>
            <person name="Ishikawa J."/>
            <person name="Sekine M."/>
            <person name="Hosoyama A."/>
            <person name="Harada T."/>
            <person name="Narita H."/>
            <person name="Hata T."/>
            <person name="Konno Y."/>
            <person name="Tutikane K."/>
            <person name="Fujita N."/>
            <person name="Horinouchi S."/>
            <person name="Hayakawa M."/>
        </authorList>
    </citation>
    <scope>NUCLEOTIDE SEQUENCE [LARGE SCALE GENOMIC DNA]</scope>
    <source>
        <strain evidence="2">ATCC 14538 / DSM 43046 / CBS 188.64 / JCM 3121 / NBRC 102363 / NCIMB 12654 / NRRL B-3342 / UNCC 431</strain>
    </source>
</reference>
<organism evidence="1 2">
    <name type="scientific">Actinoplanes missouriensis (strain ATCC 14538 / DSM 43046 / CBS 188.64 / JCM 3121 / NBRC 102363 / NCIMB 12654 / NRRL B-3342 / UNCC 431)</name>
    <dbReference type="NCBI Taxonomy" id="512565"/>
    <lineage>
        <taxon>Bacteria</taxon>
        <taxon>Bacillati</taxon>
        <taxon>Actinomycetota</taxon>
        <taxon>Actinomycetes</taxon>
        <taxon>Micromonosporales</taxon>
        <taxon>Micromonosporaceae</taxon>
        <taxon>Actinoplanes</taxon>
    </lineage>
</organism>
<sequence>MLGLFRRWSSDRVFALTTHSPIFLDSQHADTYLLRRSGGESSIEKAESGLGDVLAALGVRSSDVLSAERILLVEGPSDRDVLAAWFPELLEDPRNVVIIGQGGRNARFAGMLDEWIRAADRVERPILYLRDRDELDDDAVTKLRSVPAVHVLERREIENYLLNPETLAVYFAELGKQWDPAPIAHALRQAAGDLRRTVIIKSVVARLDVVRLVDDRERSRLVKRVQTAGDPVEAVLTRVPDRQKLEGQIRQAWLEVEAAIGARWEIDWVTLAPGEEILRAVFQEFLGRGYRKTTDAGGLARCLATPPAEISEVIGGFLGERRLPRTQ</sequence>
<dbReference type="AlphaFoldDB" id="I0H7Q4"/>
<protein>
    <recommendedName>
        <fullName evidence="3">DUF4435 domain-containing protein</fullName>
    </recommendedName>
</protein>